<keyword evidence="4" id="KW-0067">ATP-binding</keyword>
<reference evidence="4" key="1">
    <citation type="journal article" date="2021" name="Sci. Rep.">
        <title>Diploid genomic architecture of Nitzschia inconspicua, an elite biomass production diatom.</title>
        <authorList>
            <person name="Oliver A."/>
            <person name="Podell S."/>
            <person name="Pinowska A."/>
            <person name="Traller J.C."/>
            <person name="Smith S.R."/>
            <person name="McClure R."/>
            <person name="Beliaev A."/>
            <person name="Bohutskyi P."/>
            <person name="Hill E.A."/>
            <person name="Rabines A."/>
            <person name="Zheng H."/>
            <person name="Allen L.Z."/>
            <person name="Kuo A."/>
            <person name="Grigoriev I.V."/>
            <person name="Allen A.E."/>
            <person name="Hazlebeck D."/>
            <person name="Allen E.E."/>
        </authorList>
    </citation>
    <scope>NUCLEOTIDE SEQUENCE</scope>
    <source>
        <strain evidence="4">Hildebrandi</strain>
    </source>
</reference>
<reference evidence="4" key="2">
    <citation type="submission" date="2021-04" db="EMBL/GenBank/DDBJ databases">
        <authorList>
            <person name="Podell S."/>
        </authorList>
    </citation>
    <scope>NUCLEOTIDE SEQUENCE</scope>
    <source>
        <strain evidence="4">Hildebrandi</strain>
    </source>
</reference>
<keyword evidence="5" id="KW-1185">Reference proteome</keyword>
<feature type="region of interest" description="Disordered" evidence="1">
    <location>
        <begin position="437"/>
        <end position="494"/>
    </location>
</feature>
<dbReference type="EMBL" id="JAGRRH010000009">
    <property type="protein sequence ID" value="KAG7364422.1"/>
    <property type="molecule type" value="Genomic_DNA"/>
</dbReference>
<dbReference type="OrthoDB" id="66498at2759"/>
<dbReference type="Pfam" id="PF03457">
    <property type="entry name" value="HA"/>
    <property type="match status" value="2"/>
</dbReference>
<dbReference type="AlphaFoldDB" id="A0A9K3PYB0"/>
<keyword evidence="2" id="KW-0812">Transmembrane</keyword>
<gene>
    <name evidence="4" type="ORF">IV203_037624</name>
</gene>
<feature type="transmembrane region" description="Helical" evidence="2">
    <location>
        <begin position="47"/>
        <end position="67"/>
    </location>
</feature>
<keyword evidence="4" id="KW-0378">Hydrolase</keyword>
<name>A0A9K3PYB0_9STRA</name>
<sequence>MQRSCSYGFRESDVQEVNNNLKIRRKRINGSNEFSSKRRITPISPPLFTSITVVAAAAVAVYTVLIADAFSTNSPHHYRIQTFNEPQIRLSSGDPFQLKTLLYRKLPSFVSTTSTQLLLSSRGSSGKSSDQAEWKAVLMALQLYKAAYGNLKVPMLFVVPSMAPWPEAAWGLKLGKKVGAIRENGLYVGNNEKRRQKLESLGFVWRVRAPKNSAVDAADFAAPFDQIYDALVVYRSEIKPSGPLTVPVEFTVPDAEPWPESTRGLPLGRSIEQLRSEKYLDQYPDAKEKLEQIGFETDKEMSANDKRFQAVYVALERYKEIYGDVLVPQPFVVPSESPDWPEESWGLRLGARVNAIRSQGTFIKNNEERRELLDAIGFVWTPPEKESKRKQGRKTLSEIDAEERQALIEAANQAGGMPIGTDTYDDDVESFLSSFDFSSEDDEDDESHRDSSVAPRTWGFESDSPSEETASLSPKDSYEREKEEDYVAPRTLGESLSEARQRALEAGVIEDTDSKRAVKRKRDADIPWFNDDFGGDFVFEDVVEALTLYKQFYGDFSNLTNAEFIIPITGEPGLSFDDDIDFDDNDSMKAIAAEVTRFDEIDDSSMTEDQFEAEIRKLEQDMLAPQYKGKTEVATLKPISAVEWPEHLEGMRLGDIARRIRDGSLEVKHLPERKVQLDAIDFDWGDPLHFIDVPFEKAMCAMYAYYMIRGDMFVPPDFVMLDEDPWPQALAGYELGKVVKRIRELQNFFEAFHTEKVGLLRMVDFVWFPTLALPIDPNEKEMSAEMLIVGALGHPDYAFLEEWQELPFGLADKIISEGPFHDVSDDPRKWWREWHNWDYVEDLWYNVGTRDRAVQLRRTGFPQLADEHEAKYGPGLFQEVDDYLDNLVAKLGVDGFQRILGVEDAKKFFTQLDLLNDLKERWPSCTSDQDTFDLMVEFGITTVLEERGLSNRTLRELFGKLDGKFFRTSQLSDPVLEEMKETLYGYYDELKDSIDLPPRELKVLWLDRLKLFLCAVQIEVFNTELGKGGAEETQTSRRKSKDKTFGRESTDQDLRNRLGRVEEEELEDIYEEYEEEENDGGDYEEEHYDTEEDWSDETVEDEEDII</sequence>
<feature type="compositionally biased region" description="Basic and acidic residues" evidence="1">
    <location>
        <begin position="1042"/>
        <end position="1061"/>
    </location>
</feature>
<evidence type="ECO:0000256" key="1">
    <source>
        <dbReference type="SAM" id="MobiDB-lite"/>
    </source>
</evidence>
<keyword evidence="2" id="KW-0472">Membrane</keyword>
<feature type="domain" description="Helicase-associated" evidence="3">
    <location>
        <begin position="131"/>
        <end position="203"/>
    </location>
</feature>
<keyword evidence="4" id="KW-0547">Nucleotide-binding</keyword>
<comment type="caution">
    <text evidence="4">The sequence shown here is derived from an EMBL/GenBank/DDBJ whole genome shotgun (WGS) entry which is preliminary data.</text>
</comment>
<keyword evidence="4" id="KW-0347">Helicase</keyword>
<accession>A0A9K3PYB0</accession>
<evidence type="ECO:0000259" key="3">
    <source>
        <dbReference type="Pfam" id="PF03457"/>
    </source>
</evidence>
<dbReference type="InterPro" id="IPR005114">
    <property type="entry name" value="Helicase_assoc"/>
</dbReference>
<dbReference type="Proteomes" id="UP000693970">
    <property type="component" value="Unassembled WGS sequence"/>
</dbReference>
<evidence type="ECO:0000256" key="2">
    <source>
        <dbReference type="SAM" id="Phobius"/>
    </source>
</evidence>
<dbReference type="PANTHER" id="PTHR37066:SF1">
    <property type="entry name" value="LNS2_PITP DOMAIN-CONTAINING PROTEIN"/>
    <property type="match status" value="1"/>
</dbReference>
<evidence type="ECO:0000313" key="5">
    <source>
        <dbReference type="Proteomes" id="UP000693970"/>
    </source>
</evidence>
<evidence type="ECO:0000313" key="4">
    <source>
        <dbReference type="EMBL" id="KAG7364422.1"/>
    </source>
</evidence>
<protein>
    <submittedName>
        <fullName evidence="4">Helicase domain protein</fullName>
    </submittedName>
</protein>
<dbReference type="PANTHER" id="PTHR37066">
    <property type="entry name" value="HELICASE-ASSOCIATED"/>
    <property type="match status" value="1"/>
</dbReference>
<keyword evidence="2" id="KW-1133">Transmembrane helix</keyword>
<feature type="region of interest" description="Disordered" evidence="1">
    <location>
        <begin position="1027"/>
        <end position="1106"/>
    </location>
</feature>
<organism evidence="4 5">
    <name type="scientific">Nitzschia inconspicua</name>
    <dbReference type="NCBI Taxonomy" id="303405"/>
    <lineage>
        <taxon>Eukaryota</taxon>
        <taxon>Sar</taxon>
        <taxon>Stramenopiles</taxon>
        <taxon>Ochrophyta</taxon>
        <taxon>Bacillariophyta</taxon>
        <taxon>Bacillariophyceae</taxon>
        <taxon>Bacillariophycidae</taxon>
        <taxon>Bacillariales</taxon>
        <taxon>Bacillariaceae</taxon>
        <taxon>Nitzschia</taxon>
    </lineage>
</organism>
<proteinExistence type="predicted"/>
<dbReference type="GO" id="GO:0004386">
    <property type="term" value="F:helicase activity"/>
    <property type="evidence" value="ECO:0007669"/>
    <property type="project" value="UniProtKB-KW"/>
</dbReference>
<feature type="compositionally biased region" description="Basic and acidic residues" evidence="1">
    <location>
        <begin position="476"/>
        <end position="487"/>
    </location>
</feature>
<feature type="compositionally biased region" description="Acidic residues" evidence="1">
    <location>
        <begin position="1062"/>
        <end position="1106"/>
    </location>
</feature>
<feature type="domain" description="Helicase-associated" evidence="3">
    <location>
        <begin position="305"/>
        <end position="378"/>
    </location>
</feature>